<evidence type="ECO:0000313" key="2">
    <source>
        <dbReference type="EMBL" id="GBL79448.1"/>
    </source>
</evidence>
<comment type="caution">
    <text evidence="2">The sequence shown here is derived from an EMBL/GenBank/DDBJ whole genome shotgun (WGS) entry which is preliminary data.</text>
</comment>
<dbReference type="GO" id="GO:0003676">
    <property type="term" value="F:nucleic acid binding"/>
    <property type="evidence" value="ECO:0007669"/>
    <property type="project" value="InterPro"/>
</dbReference>
<gene>
    <name evidence="2" type="ORF">AVEN_92616_1</name>
</gene>
<name>A0A4Y2AI35_ARAVE</name>
<dbReference type="InterPro" id="IPR004875">
    <property type="entry name" value="DDE_SF_endonuclease_dom"/>
</dbReference>
<dbReference type="Pfam" id="PF03184">
    <property type="entry name" value="DDE_1"/>
    <property type="match status" value="1"/>
</dbReference>
<reference evidence="2 3" key="1">
    <citation type="journal article" date="2019" name="Sci. Rep.">
        <title>Orb-weaving spider Araneus ventricosus genome elucidates the spidroin gene catalogue.</title>
        <authorList>
            <person name="Kono N."/>
            <person name="Nakamura H."/>
            <person name="Ohtoshi R."/>
            <person name="Moran D.A.P."/>
            <person name="Shinohara A."/>
            <person name="Yoshida Y."/>
            <person name="Fujiwara M."/>
            <person name="Mori M."/>
            <person name="Tomita M."/>
            <person name="Arakawa K."/>
        </authorList>
    </citation>
    <scope>NUCLEOTIDE SEQUENCE [LARGE SCALE GENOMIC DNA]</scope>
</reference>
<evidence type="ECO:0000313" key="3">
    <source>
        <dbReference type="Proteomes" id="UP000499080"/>
    </source>
</evidence>
<dbReference type="OrthoDB" id="8033046at2759"/>
<organism evidence="2 3">
    <name type="scientific">Araneus ventricosus</name>
    <name type="common">Orbweaver spider</name>
    <name type="synonym">Epeira ventricosa</name>
    <dbReference type="NCBI Taxonomy" id="182803"/>
    <lineage>
        <taxon>Eukaryota</taxon>
        <taxon>Metazoa</taxon>
        <taxon>Ecdysozoa</taxon>
        <taxon>Arthropoda</taxon>
        <taxon>Chelicerata</taxon>
        <taxon>Arachnida</taxon>
        <taxon>Araneae</taxon>
        <taxon>Araneomorphae</taxon>
        <taxon>Entelegynae</taxon>
        <taxon>Araneoidea</taxon>
        <taxon>Araneidae</taxon>
        <taxon>Araneus</taxon>
    </lineage>
</organism>
<sequence length="117" mass="13260">MIAVERGSLVTMVLAVSANVKSVPPFFVFPTKIFKRNFRSNAPQGSSGSSNKSRWMTEQDFQSFMKHFLKHARITKDRPVLLILDNHQSHLVLPTLDLAKENGVIILSLQITYLCKM</sequence>
<dbReference type="EMBL" id="BGPR01000018">
    <property type="protein sequence ID" value="GBL79448.1"/>
    <property type="molecule type" value="Genomic_DNA"/>
</dbReference>
<evidence type="ECO:0000259" key="1">
    <source>
        <dbReference type="Pfam" id="PF03184"/>
    </source>
</evidence>
<dbReference type="Proteomes" id="UP000499080">
    <property type="component" value="Unassembled WGS sequence"/>
</dbReference>
<feature type="domain" description="DDE-1" evidence="1">
    <location>
        <begin position="9"/>
        <end position="98"/>
    </location>
</feature>
<protein>
    <recommendedName>
        <fullName evidence="1">DDE-1 domain-containing protein</fullName>
    </recommendedName>
</protein>
<proteinExistence type="predicted"/>
<accession>A0A4Y2AI35</accession>
<dbReference type="AlphaFoldDB" id="A0A4Y2AI35"/>
<keyword evidence="3" id="KW-1185">Reference proteome</keyword>